<dbReference type="Proteomes" id="UP001153387">
    <property type="component" value="Unassembled WGS sequence"/>
</dbReference>
<comment type="caution">
    <text evidence="3">The sequence shown here is derived from an EMBL/GenBank/DDBJ whole genome shotgun (WGS) entry which is preliminary data.</text>
</comment>
<dbReference type="Gene3D" id="3.30.457.10">
    <property type="entry name" value="Copper amine oxidase-like, N-terminal domain"/>
    <property type="match status" value="1"/>
</dbReference>
<dbReference type="AlphaFoldDB" id="A0A9X4KJX2"/>
<evidence type="ECO:0000313" key="4">
    <source>
        <dbReference type="Proteomes" id="UP001153387"/>
    </source>
</evidence>
<evidence type="ECO:0000313" key="3">
    <source>
        <dbReference type="EMBL" id="MDG0791235.1"/>
    </source>
</evidence>
<dbReference type="Pfam" id="PF07833">
    <property type="entry name" value="Cu_amine_oxidN1"/>
    <property type="match status" value="1"/>
</dbReference>
<reference evidence="3 4" key="1">
    <citation type="submission" date="2022-10" db="EMBL/GenBank/DDBJ databases">
        <title>Comparative genomic analysis of Cohnella hashimotonis sp. nov., isolated from the International Space Station.</title>
        <authorList>
            <person name="Simpson A."/>
            <person name="Venkateswaran K."/>
        </authorList>
    </citation>
    <scope>NUCLEOTIDE SEQUENCE [LARGE SCALE GENOMIC DNA]</scope>
    <source>
        <strain evidence="3 4">DSM 18997</strain>
    </source>
</reference>
<dbReference type="InterPro" id="IPR012854">
    <property type="entry name" value="Cu_amine_oxidase-like_N"/>
</dbReference>
<dbReference type="EMBL" id="JAPDHZ010000002">
    <property type="protein sequence ID" value="MDG0791235.1"/>
    <property type="molecule type" value="Genomic_DNA"/>
</dbReference>
<accession>A0A9X4KJX2</accession>
<sequence>MMKGPGRKLRTFARQLHELRVLTVLLIVPLMLGLGISVSGSAAAAAKSIVVYVNEEPIAFEVDPFMTGGTTLVQMRPLFESLGMEVAWHPDTKQITAEKSGTKLTLTLNKSEASVNGTTVLLDAPAREMKGSTLVPLRFVGEATGSVVHWDGVNKEILIFTEAYITKLGFTMEDFKLLLANAQAQLNAQAGQGNGTTNSGSGTNAGANGDSETEVAAKTPVNLAKLSGMYYAHEQDTLGYACGGLCTKVFTFLPGNKVVVGFPKSGGPETIDCKVDKCSAYTIKNGKLTVGGQSYAIRVSKKGGLYIDGNWMIPVQSVGANLILEGKYKHYGYQGLGAFDFSNTWEYFMHFHKDGTVSLNEALVKTISSESLDQESGAAGLEITGTYRITGNTMILTLDSGEKFRYLFLKDLDDDGKASLLYLQIGERFFELEGSER</sequence>
<keyword evidence="4" id="KW-1185">Reference proteome</keyword>
<dbReference type="RefSeq" id="WP_277565001.1">
    <property type="nucleotide sequence ID" value="NZ_JAPDHZ010000002.1"/>
</dbReference>
<feature type="compositionally biased region" description="Low complexity" evidence="1">
    <location>
        <begin position="190"/>
        <end position="209"/>
    </location>
</feature>
<evidence type="ECO:0000259" key="2">
    <source>
        <dbReference type="Pfam" id="PF07833"/>
    </source>
</evidence>
<evidence type="ECO:0000256" key="1">
    <source>
        <dbReference type="SAM" id="MobiDB-lite"/>
    </source>
</evidence>
<dbReference type="InterPro" id="IPR036582">
    <property type="entry name" value="Mao_N_sf"/>
</dbReference>
<organism evidence="3 4">
    <name type="scientific">Cohnella ginsengisoli</name>
    <dbReference type="NCBI Taxonomy" id="425004"/>
    <lineage>
        <taxon>Bacteria</taxon>
        <taxon>Bacillati</taxon>
        <taxon>Bacillota</taxon>
        <taxon>Bacilli</taxon>
        <taxon>Bacillales</taxon>
        <taxon>Paenibacillaceae</taxon>
        <taxon>Cohnella</taxon>
    </lineage>
</organism>
<gene>
    <name evidence="3" type="ORF">OMP38_10410</name>
</gene>
<protein>
    <submittedName>
        <fullName evidence="3">Copper amine oxidase N-terminal domain-containing protein</fullName>
    </submittedName>
</protein>
<feature type="region of interest" description="Disordered" evidence="1">
    <location>
        <begin position="190"/>
        <end position="214"/>
    </location>
</feature>
<name>A0A9X4KJX2_9BACL</name>
<dbReference type="SUPFAM" id="SSF55383">
    <property type="entry name" value="Copper amine oxidase, domain N"/>
    <property type="match status" value="1"/>
</dbReference>
<feature type="domain" description="Copper amine oxidase-like N-terminal" evidence="2">
    <location>
        <begin position="52"/>
        <end position="159"/>
    </location>
</feature>
<proteinExistence type="predicted"/>